<dbReference type="InterPro" id="IPR005130">
    <property type="entry name" value="Ser_deHydtase-like_asu"/>
</dbReference>
<dbReference type="KEGG" id="clf:GJQ69_05230"/>
<dbReference type="RefSeq" id="WP_086035736.1">
    <property type="nucleotide sequence ID" value="NZ_CP046051.1"/>
</dbReference>
<keyword evidence="6 11" id="KW-0479">Metal-binding</keyword>
<evidence type="ECO:0000256" key="3">
    <source>
        <dbReference type="ARBA" id="ARBA00008636"/>
    </source>
</evidence>
<feature type="domain" description="Serine dehydratase-like alpha subunit" evidence="12">
    <location>
        <begin position="15"/>
        <end position="275"/>
    </location>
</feature>
<dbReference type="InterPro" id="IPR051318">
    <property type="entry name" value="Fe-S_L-Ser"/>
</dbReference>
<sequence length="293" mass="30380">MAYDSIKKMLKDAQEKNLPLWKVILQEDTASQNGSEEASMQKMLTLWKTMQTTTCSYRSEERSHSGLVGGDSARVSDAAKKGKLIGDAFLNEMIALALQISECNACMKRIVAAPTAGSCGVLPAVLIPLAKKENLPDTVMIQALYIAAGFGEVIAQRASIAGAFGGCQAEIGTASAMAAAALVWLKGGSAEQCAHACAMALSNLLGLVCDPVAGLVEVPCVQRNVTGALNAVGAANMALSGVICHIPADEVIDAMGSIGDQMPTSLRETGKGGLAATPTGQKIAERLTDKTIL</sequence>
<protein>
    <recommendedName>
        <fullName evidence="11">L-serine dehydratase</fullName>
        <ecNumber evidence="11">4.3.1.17</ecNumber>
    </recommendedName>
</protein>
<dbReference type="PANTHER" id="PTHR30182:SF1">
    <property type="entry name" value="L-SERINE DEHYDRATASE 1"/>
    <property type="match status" value="1"/>
</dbReference>
<keyword evidence="7 11" id="KW-0408">Iron</keyword>
<accession>A0A859DQP9</accession>
<dbReference type="GO" id="GO:0051539">
    <property type="term" value="F:4 iron, 4 sulfur cluster binding"/>
    <property type="evidence" value="ECO:0007669"/>
    <property type="project" value="UniProtKB-UniRule"/>
</dbReference>
<keyword evidence="5 11" id="KW-0004">4Fe-4S</keyword>
<comment type="similarity">
    <text evidence="3 11">Belongs to the iron-sulfur dependent L-serine dehydratase family.</text>
</comment>
<reference evidence="13 14" key="1">
    <citation type="submission" date="2019-11" db="EMBL/GenBank/DDBJ databases">
        <authorList>
            <person name="Ren C."/>
            <person name="Wang H."/>
            <person name="Xu Y."/>
        </authorList>
    </citation>
    <scope>NUCLEOTIDE SEQUENCE [LARGE SCALE GENOMIC DNA]</scope>
    <source>
        <strain evidence="13 14">LBM 19010</strain>
    </source>
</reference>
<evidence type="ECO:0000256" key="4">
    <source>
        <dbReference type="ARBA" id="ARBA00022432"/>
    </source>
</evidence>
<gene>
    <name evidence="13" type="primary">sdaAA</name>
    <name evidence="13" type="ORF">GJQ69_05230</name>
</gene>
<keyword evidence="8 11" id="KW-0411">Iron-sulfur</keyword>
<organism evidence="13 14">
    <name type="scientific">Caproicibacterium lactatifermentans</name>
    <dbReference type="NCBI Taxonomy" id="2666138"/>
    <lineage>
        <taxon>Bacteria</taxon>
        <taxon>Bacillati</taxon>
        <taxon>Bacillota</taxon>
        <taxon>Clostridia</taxon>
        <taxon>Eubacteriales</taxon>
        <taxon>Oscillospiraceae</taxon>
        <taxon>Caproicibacterium</taxon>
    </lineage>
</organism>
<dbReference type="GO" id="GO:0046872">
    <property type="term" value="F:metal ion binding"/>
    <property type="evidence" value="ECO:0007669"/>
    <property type="project" value="UniProtKB-KW"/>
</dbReference>
<name>A0A859DQP9_9FIRM</name>
<evidence type="ECO:0000256" key="1">
    <source>
        <dbReference type="ARBA" id="ARBA00001966"/>
    </source>
</evidence>
<evidence type="ECO:0000256" key="10">
    <source>
        <dbReference type="ARBA" id="ARBA00049406"/>
    </source>
</evidence>
<keyword evidence="9 11" id="KW-0456">Lyase</keyword>
<evidence type="ECO:0000259" key="12">
    <source>
        <dbReference type="Pfam" id="PF03313"/>
    </source>
</evidence>
<dbReference type="GO" id="GO:0003941">
    <property type="term" value="F:L-serine ammonia-lyase activity"/>
    <property type="evidence" value="ECO:0007669"/>
    <property type="project" value="UniProtKB-UniRule"/>
</dbReference>
<evidence type="ECO:0000256" key="7">
    <source>
        <dbReference type="ARBA" id="ARBA00023004"/>
    </source>
</evidence>
<dbReference type="InterPro" id="IPR004642">
    <property type="entry name" value="Ser_deHydtase_asu"/>
</dbReference>
<comment type="catalytic activity">
    <reaction evidence="10 11">
        <text>L-serine = pyruvate + NH4(+)</text>
        <dbReference type="Rhea" id="RHEA:19169"/>
        <dbReference type="ChEBI" id="CHEBI:15361"/>
        <dbReference type="ChEBI" id="CHEBI:28938"/>
        <dbReference type="ChEBI" id="CHEBI:33384"/>
        <dbReference type="EC" id="4.3.1.17"/>
    </reaction>
</comment>
<evidence type="ECO:0000313" key="14">
    <source>
        <dbReference type="Proteomes" id="UP000501316"/>
    </source>
</evidence>
<dbReference type="GO" id="GO:0006094">
    <property type="term" value="P:gluconeogenesis"/>
    <property type="evidence" value="ECO:0007669"/>
    <property type="project" value="UniProtKB-KW"/>
</dbReference>
<dbReference type="AlphaFoldDB" id="A0A859DQP9"/>
<dbReference type="Proteomes" id="UP000501316">
    <property type="component" value="Chromosome"/>
</dbReference>
<evidence type="ECO:0000256" key="8">
    <source>
        <dbReference type="ARBA" id="ARBA00023014"/>
    </source>
</evidence>
<evidence type="ECO:0000256" key="5">
    <source>
        <dbReference type="ARBA" id="ARBA00022485"/>
    </source>
</evidence>
<evidence type="ECO:0000313" key="13">
    <source>
        <dbReference type="EMBL" id="QKN23934.1"/>
    </source>
</evidence>
<dbReference type="Pfam" id="PF03313">
    <property type="entry name" value="SDH_alpha"/>
    <property type="match status" value="1"/>
</dbReference>
<comment type="cofactor">
    <cofactor evidence="1 11">
        <name>[4Fe-4S] cluster</name>
        <dbReference type="ChEBI" id="CHEBI:49883"/>
    </cofactor>
</comment>
<proteinExistence type="inferred from homology"/>
<dbReference type="EMBL" id="CP046051">
    <property type="protein sequence ID" value="QKN23934.1"/>
    <property type="molecule type" value="Genomic_DNA"/>
</dbReference>
<evidence type="ECO:0000256" key="2">
    <source>
        <dbReference type="ARBA" id="ARBA00004742"/>
    </source>
</evidence>
<dbReference type="NCBIfam" id="TIGR00718">
    <property type="entry name" value="sda_alpha"/>
    <property type="match status" value="1"/>
</dbReference>
<evidence type="ECO:0000256" key="9">
    <source>
        <dbReference type="ARBA" id="ARBA00023239"/>
    </source>
</evidence>
<keyword evidence="4 11" id="KW-0312">Gluconeogenesis</keyword>
<evidence type="ECO:0000256" key="11">
    <source>
        <dbReference type="RuleBase" id="RU366059"/>
    </source>
</evidence>
<dbReference type="PANTHER" id="PTHR30182">
    <property type="entry name" value="L-SERINE DEHYDRATASE"/>
    <property type="match status" value="1"/>
</dbReference>
<dbReference type="EC" id="4.3.1.17" evidence="11"/>
<comment type="pathway">
    <text evidence="2">Carbohydrate biosynthesis; gluconeogenesis.</text>
</comment>
<evidence type="ECO:0000256" key="6">
    <source>
        <dbReference type="ARBA" id="ARBA00022723"/>
    </source>
</evidence>